<protein>
    <submittedName>
        <fullName evidence="3">Uncharacterized protein</fullName>
    </submittedName>
</protein>
<dbReference type="Proteomes" id="UP001153148">
    <property type="component" value="Unassembled WGS sequence"/>
</dbReference>
<name>A0ABN7PG17_TIMPD</name>
<dbReference type="PANTHER" id="PTHR13659:SF5">
    <property type="entry name" value="PROTEIN FAM8A1"/>
    <property type="match status" value="1"/>
</dbReference>
<keyword evidence="4" id="KW-1185">Reference proteome</keyword>
<sequence length="161" mass="18992">MNEENTEENSSNHEENSSNHEENDSESLHTVNNPSVTNEEYFAALEIWLRDTYMMMNMHMHMQFLSMLYHHNQTLLANRPQDMTIPLALHIPPSNITFRQTQAQTTPHVVAHQTPHQTEGAILYIIPKLWKRLVAELIDFFILCILKFILTFFLIDMFEFM</sequence>
<keyword evidence="2" id="KW-0812">Transmembrane</keyword>
<evidence type="ECO:0000313" key="4">
    <source>
        <dbReference type="Proteomes" id="UP001153148"/>
    </source>
</evidence>
<keyword evidence="2" id="KW-0472">Membrane</keyword>
<comment type="caution">
    <text evidence="3">The sequence shown here is derived from an EMBL/GenBank/DDBJ whole genome shotgun (WGS) entry which is preliminary data.</text>
</comment>
<feature type="transmembrane region" description="Helical" evidence="2">
    <location>
        <begin position="133"/>
        <end position="155"/>
    </location>
</feature>
<evidence type="ECO:0000313" key="3">
    <source>
        <dbReference type="EMBL" id="CAG2064503.1"/>
    </source>
</evidence>
<feature type="compositionally biased region" description="Basic and acidic residues" evidence="1">
    <location>
        <begin position="10"/>
        <end position="22"/>
    </location>
</feature>
<dbReference type="EMBL" id="CAJPIN010034601">
    <property type="protein sequence ID" value="CAG2064503.1"/>
    <property type="molecule type" value="Genomic_DNA"/>
</dbReference>
<evidence type="ECO:0000256" key="2">
    <source>
        <dbReference type="SAM" id="Phobius"/>
    </source>
</evidence>
<accession>A0ABN7PG17</accession>
<keyword evidence="2" id="KW-1133">Transmembrane helix</keyword>
<dbReference type="InterPro" id="IPR039871">
    <property type="entry name" value="FAM8A1"/>
</dbReference>
<feature type="region of interest" description="Disordered" evidence="1">
    <location>
        <begin position="1"/>
        <end position="33"/>
    </location>
</feature>
<gene>
    <name evidence="3" type="ORF">TPAB3V08_LOCUS11449</name>
</gene>
<evidence type="ECO:0000256" key="1">
    <source>
        <dbReference type="SAM" id="MobiDB-lite"/>
    </source>
</evidence>
<reference evidence="3" key="1">
    <citation type="submission" date="2021-03" db="EMBL/GenBank/DDBJ databases">
        <authorList>
            <person name="Tran Van P."/>
        </authorList>
    </citation>
    <scope>NUCLEOTIDE SEQUENCE</scope>
</reference>
<organism evidence="3 4">
    <name type="scientific">Timema podura</name>
    <name type="common">Walking stick</name>
    <dbReference type="NCBI Taxonomy" id="61482"/>
    <lineage>
        <taxon>Eukaryota</taxon>
        <taxon>Metazoa</taxon>
        <taxon>Ecdysozoa</taxon>
        <taxon>Arthropoda</taxon>
        <taxon>Hexapoda</taxon>
        <taxon>Insecta</taxon>
        <taxon>Pterygota</taxon>
        <taxon>Neoptera</taxon>
        <taxon>Polyneoptera</taxon>
        <taxon>Phasmatodea</taxon>
        <taxon>Timematodea</taxon>
        <taxon>Timematoidea</taxon>
        <taxon>Timematidae</taxon>
        <taxon>Timema</taxon>
    </lineage>
</organism>
<proteinExistence type="predicted"/>
<dbReference type="PANTHER" id="PTHR13659">
    <property type="entry name" value="AUTOSOMAL HIGHLY CONSERVED PROTEIN"/>
    <property type="match status" value="1"/>
</dbReference>